<gene>
    <name evidence="3" type="primary">LOC101501288</name>
</gene>
<dbReference type="AlphaFoldDB" id="A0A1S2Y7I6"/>
<dbReference type="KEGG" id="cam:101501288"/>
<proteinExistence type="predicted"/>
<sequence length="237" mass="26528">MDRILLRFRPIAPKPGTTTADTFLKSGESTKKHSKYNFAKKRCNRRRKTVPPPAVTLSLLPETPDPTYPISPEANSRNELLPDAPVWLGFESEGHTAASEKVDPAVVALGSVVTVECVTDTWIQGDEACEWLLGSKDEEERKMKLEKDTCPVFISDGYGRVTWRNSAYKEIVGEGGVWLAKVPYPYSYCKGLTCRVRVKYACGKERTVPCDAWRMDSGDFAWRLDVTAALTLSIFPF</sequence>
<evidence type="ECO:0000259" key="1">
    <source>
        <dbReference type="Pfam" id="PF25821"/>
    </source>
</evidence>
<reference evidence="3" key="2">
    <citation type="submission" date="2025-08" db="UniProtKB">
        <authorList>
            <consortium name="RefSeq"/>
        </authorList>
    </citation>
    <scope>IDENTIFICATION</scope>
    <source>
        <tissue evidence="3">Etiolated seedlings</tissue>
    </source>
</reference>
<protein>
    <submittedName>
        <fullName evidence="3">Uncharacterized protein LOC101501288</fullName>
    </submittedName>
</protein>
<dbReference type="PANTHER" id="PTHR33595">
    <property type="entry name" value="VON WILLEBRAND FACTOR A DOMAIN PROTEIN"/>
    <property type="match status" value="1"/>
</dbReference>
<dbReference type="GeneID" id="101501288"/>
<dbReference type="Pfam" id="PF25821">
    <property type="entry name" value="DUF7950"/>
    <property type="match status" value="1"/>
</dbReference>
<name>A0A1S2Y7I6_CICAR</name>
<dbReference type="STRING" id="3827.A0A1S2Y7I6"/>
<dbReference type="Proteomes" id="UP000087171">
    <property type="component" value="Chromosome Ca5"/>
</dbReference>
<dbReference type="InterPro" id="IPR057710">
    <property type="entry name" value="DUF7950"/>
</dbReference>
<dbReference type="PaxDb" id="3827-XP_004500664.1"/>
<dbReference type="eggNOG" id="ENOG502RNZZ">
    <property type="taxonomic scope" value="Eukaryota"/>
</dbReference>
<evidence type="ECO:0000313" key="2">
    <source>
        <dbReference type="Proteomes" id="UP000087171"/>
    </source>
</evidence>
<dbReference type="RefSeq" id="XP_004500664.1">
    <property type="nucleotide sequence ID" value="XM_004500607.3"/>
</dbReference>
<organism evidence="2 3">
    <name type="scientific">Cicer arietinum</name>
    <name type="common">Chickpea</name>
    <name type="synonym">Garbanzo</name>
    <dbReference type="NCBI Taxonomy" id="3827"/>
    <lineage>
        <taxon>Eukaryota</taxon>
        <taxon>Viridiplantae</taxon>
        <taxon>Streptophyta</taxon>
        <taxon>Embryophyta</taxon>
        <taxon>Tracheophyta</taxon>
        <taxon>Spermatophyta</taxon>
        <taxon>Magnoliopsida</taxon>
        <taxon>eudicotyledons</taxon>
        <taxon>Gunneridae</taxon>
        <taxon>Pentapetalae</taxon>
        <taxon>rosids</taxon>
        <taxon>fabids</taxon>
        <taxon>Fabales</taxon>
        <taxon>Fabaceae</taxon>
        <taxon>Papilionoideae</taxon>
        <taxon>50 kb inversion clade</taxon>
        <taxon>NPAAA clade</taxon>
        <taxon>Hologalegina</taxon>
        <taxon>IRL clade</taxon>
        <taxon>Cicereae</taxon>
        <taxon>Cicer</taxon>
    </lineage>
</organism>
<keyword evidence="2" id="KW-1185">Reference proteome</keyword>
<accession>A0A1S2Y7I6</accession>
<feature type="domain" description="DUF7950" evidence="1">
    <location>
        <begin position="110"/>
        <end position="231"/>
    </location>
</feature>
<dbReference type="PANTHER" id="PTHR33595:SF7">
    <property type="entry name" value="OS12G0242500 PROTEIN"/>
    <property type="match status" value="1"/>
</dbReference>
<reference evidence="2" key="1">
    <citation type="journal article" date="2013" name="Nat. Biotechnol.">
        <title>Draft genome sequence of chickpea (Cicer arietinum) provides a resource for trait improvement.</title>
        <authorList>
            <person name="Varshney R.K."/>
            <person name="Song C."/>
            <person name="Saxena R.K."/>
            <person name="Azam S."/>
            <person name="Yu S."/>
            <person name="Sharpe A.G."/>
            <person name="Cannon S."/>
            <person name="Baek J."/>
            <person name="Rosen B.D."/>
            <person name="Tar'an B."/>
            <person name="Millan T."/>
            <person name="Zhang X."/>
            <person name="Ramsay L.D."/>
            <person name="Iwata A."/>
            <person name="Wang Y."/>
            <person name="Nelson W."/>
            <person name="Farmer A.D."/>
            <person name="Gaur P.M."/>
            <person name="Soderlund C."/>
            <person name="Penmetsa R.V."/>
            <person name="Xu C."/>
            <person name="Bharti A.K."/>
            <person name="He W."/>
            <person name="Winter P."/>
            <person name="Zhao S."/>
            <person name="Hane J.K."/>
            <person name="Carrasquilla-Garcia N."/>
            <person name="Condie J.A."/>
            <person name="Upadhyaya H.D."/>
            <person name="Luo M.C."/>
            <person name="Thudi M."/>
            <person name="Gowda C.L."/>
            <person name="Singh N.P."/>
            <person name="Lichtenzveig J."/>
            <person name="Gali K.K."/>
            <person name="Rubio J."/>
            <person name="Nadarajan N."/>
            <person name="Dolezel J."/>
            <person name="Bansal K.C."/>
            <person name="Xu X."/>
            <person name="Edwards D."/>
            <person name="Zhang G."/>
            <person name="Kahl G."/>
            <person name="Gil J."/>
            <person name="Singh K.B."/>
            <person name="Datta S.K."/>
            <person name="Jackson S.A."/>
            <person name="Wang J."/>
            <person name="Cook D.R."/>
        </authorList>
    </citation>
    <scope>NUCLEOTIDE SEQUENCE [LARGE SCALE GENOMIC DNA]</scope>
    <source>
        <strain evidence="2">cv. CDC Frontier</strain>
    </source>
</reference>
<evidence type="ECO:0000313" key="3">
    <source>
        <dbReference type="RefSeq" id="XP_004500664.1"/>
    </source>
</evidence>
<dbReference type="OrthoDB" id="1898295at2759"/>